<dbReference type="OrthoDB" id="385416at2"/>
<dbReference type="RefSeq" id="WP_119016722.1">
    <property type="nucleotide sequence ID" value="NZ_QXEV01000024.1"/>
</dbReference>
<accession>A0A397QW75</accession>
<proteinExistence type="predicted"/>
<dbReference type="EMBL" id="QXEV01000024">
    <property type="protein sequence ID" value="RIA65029.1"/>
    <property type="molecule type" value="Genomic_DNA"/>
</dbReference>
<name>A0A397QW75_9MOLU</name>
<gene>
    <name evidence="1" type="ORF">EI71_01629</name>
</gene>
<dbReference type="Proteomes" id="UP000266506">
    <property type="component" value="Unassembled WGS sequence"/>
</dbReference>
<dbReference type="AlphaFoldDB" id="A0A397QW75"/>
<comment type="caution">
    <text evidence="1">The sequence shown here is derived from an EMBL/GenBank/DDBJ whole genome shotgun (WGS) entry which is preliminary data.</text>
</comment>
<dbReference type="InParanoid" id="A0A397QW75"/>
<evidence type="ECO:0000313" key="1">
    <source>
        <dbReference type="EMBL" id="RIA65029.1"/>
    </source>
</evidence>
<organism evidence="1 2">
    <name type="scientific">Anaeroplasma bactoclasticum</name>
    <dbReference type="NCBI Taxonomy" id="2088"/>
    <lineage>
        <taxon>Bacteria</taxon>
        <taxon>Bacillati</taxon>
        <taxon>Mycoplasmatota</taxon>
        <taxon>Mollicutes</taxon>
        <taxon>Anaeroplasmatales</taxon>
        <taxon>Anaeroplasmataceae</taxon>
        <taxon>Anaeroplasma</taxon>
    </lineage>
</organism>
<keyword evidence="2" id="KW-1185">Reference proteome</keyword>
<protein>
    <submittedName>
        <fullName evidence="1">Uncharacterized protein</fullName>
    </submittedName>
</protein>
<evidence type="ECO:0000313" key="2">
    <source>
        <dbReference type="Proteomes" id="UP000266506"/>
    </source>
</evidence>
<sequence length="171" mass="20553">MPKNFNTIKRYLTDEEKFEEALLEYNCERFVQIKPVYIYPEGYHEFTPEEMEHDDEITQKIYEAEMNDDKAEADRLRELLTPIGPMPIINIEKTLELIPIEDRQYFIDELNKDSYEETVIMKCLKCDFEEEAPYDIIEECWMDGPYPIGYCPHCDKPKFVPLDIYNKKKKK</sequence>
<reference evidence="1 2" key="1">
    <citation type="submission" date="2018-08" db="EMBL/GenBank/DDBJ databases">
        <title>Genomic Encyclopedia of Archaeal and Bacterial Type Strains, Phase II (KMG-II): from individual species to whole genera.</title>
        <authorList>
            <person name="Goeker M."/>
        </authorList>
    </citation>
    <scope>NUCLEOTIDE SEQUENCE [LARGE SCALE GENOMIC DNA]</scope>
    <source>
        <strain evidence="1 2">ATCC 27112</strain>
    </source>
</reference>